<evidence type="ECO:0000256" key="1">
    <source>
        <dbReference type="SAM" id="MobiDB-lite"/>
    </source>
</evidence>
<protein>
    <submittedName>
        <fullName evidence="3">Reverse transcriptase domain</fullName>
    </submittedName>
</protein>
<feature type="domain" description="Reverse transcriptase" evidence="2">
    <location>
        <begin position="668"/>
        <end position="946"/>
    </location>
</feature>
<reference evidence="3 4" key="1">
    <citation type="submission" date="2020-12" db="EMBL/GenBank/DDBJ databases">
        <title>Concerted genomic and epigenomic changes stabilize Arabidopsis allopolyploids.</title>
        <authorList>
            <person name="Chen Z."/>
        </authorList>
    </citation>
    <scope>NUCLEOTIDE SEQUENCE [LARGE SCALE GENOMIC DNA]</scope>
    <source>
        <strain evidence="3">Allo738</strain>
        <tissue evidence="3">Leaf</tissue>
    </source>
</reference>
<accession>A0A8T1ZLG2</accession>
<evidence type="ECO:0000313" key="4">
    <source>
        <dbReference type="Proteomes" id="UP000694240"/>
    </source>
</evidence>
<feature type="region of interest" description="Disordered" evidence="1">
    <location>
        <begin position="105"/>
        <end position="129"/>
    </location>
</feature>
<keyword evidence="3" id="KW-0808">Transferase</keyword>
<proteinExistence type="predicted"/>
<dbReference type="Pfam" id="PF03372">
    <property type="entry name" value="Exo_endo_phos"/>
    <property type="match status" value="1"/>
</dbReference>
<dbReference type="InterPro" id="IPR005135">
    <property type="entry name" value="Endo/exonuclease/phosphatase"/>
</dbReference>
<gene>
    <name evidence="3" type="ORF">ISN45_Aa05g015540</name>
</gene>
<dbReference type="Pfam" id="PF00078">
    <property type="entry name" value="RVT_1"/>
    <property type="match status" value="1"/>
</dbReference>
<dbReference type="EMBL" id="JAEFBK010000010">
    <property type="protein sequence ID" value="KAG7559989.1"/>
    <property type="molecule type" value="Genomic_DNA"/>
</dbReference>
<dbReference type="PROSITE" id="PS50878">
    <property type="entry name" value="RT_POL"/>
    <property type="match status" value="1"/>
</dbReference>
<organism evidence="3 4">
    <name type="scientific">Arabidopsis thaliana x Arabidopsis arenosa</name>
    <dbReference type="NCBI Taxonomy" id="1240361"/>
    <lineage>
        <taxon>Eukaryota</taxon>
        <taxon>Viridiplantae</taxon>
        <taxon>Streptophyta</taxon>
        <taxon>Embryophyta</taxon>
        <taxon>Tracheophyta</taxon>
        <taxon>Spermatophyta</taxon>
        <taxon>Magnoliopsida</taxon>
        <taxon>eudicotyledons</taxon>
        <taxon>Gunneridae</taxon>
        <taxon>Pentapetalae</taxon>
        <taxon>rosids</taxon>
        <taxon>malvids</taxon>
        <taxon>Brassicales</taxon>
        <taxon>Brassicaceae</taxon>
        <taxon>Camelineae</taxon>
        <taxon>Arabidopsis</taxon>
    </lineage>
</organism>
<feature type="compositionally biased region" description="Polar residues" evidence="1">
    <location>
        <begin position="113"/>
        <end position="129"/>
    </location>
</feature>
<keyword evidence="3" id="KW-0695">RNA-directed DNA polymerase</keyword>
<dbReference type="Pfam" id="PF13966">
    <property type="entry name" value="zf-RVT"/>
    <property type="match status" value="1"/>
</dbReference>
<keyword evidence="4" id="KW-1185">Reference proteome</keyword>
<feature type="region of interest" description="Disordered" evidence="1">
    <location>
        <begin position="164"/>
        <end position="193"/>
    </location>
</feature>
<keyword evidence="3" id="KW-0548">Nucleotidyltransferase</keyword>
<dbReference type="Proteomes" id="UP000694240">
    <property type="component" value="Chromosome 10"/>
</dbReference>
<dbReference type="CDD" id="cd01650">
    <property type="entry name" value="RT_nLTR_like"/>
    <property type="match status" value="1"/>
</dbReference>
<dbReference type="InterPro" id="IPR000477">
    <property type="entry name" value="RT_dom"/>
</dbReference>
<comment type="caution">
    <text evidence="3">The sequence shown here is derived from an EMBL/GenBank/DDBJ whole genome shotgun (WGS) entry which is preliminary data.</text>
</comment>
<dbReference type="InterPro" id="IPR026960">
    <property type="entry name" value="RVT-Znf"/>
</dbReference>
<dbReference type="PANTHER" id="PTHR33116:SF84">
    <property type="entry name" value="RNA-DIRECTED DNA POLYMERASE"/>
    <property type="match status" value="1"/>
</dbReference>
<evidence type="ECO:0000313" key="3">
    <source>
        <dbReference type="EMBL" id="KAG7559989.1"/>
    </source>
</evidence>
<evidence type="ECO:0000259" key="2">
    <source>
        <dbReference type="PROSITE" id="PS50878"/>
    </source>
</evidence>
<dbReference type="PANTHER" id="PTHR33116">
    <property type="entry name" value="REVERSE TRANSCRIPTASE ZINC-BINDING DOMAIN-CONTAINING PROTEIN-RELATED-RELATED"/>
    <property type="match status" value="1"/>
</dbReference>
<dbReference type="GO" id="GO:0003964">
    <property type="term" value="F:RNA-directed DNA polymerase activity"/>
    <property type="evidence" value="ECO:0007669"/>
    <property type="project" value="UniProtKB-KW"/>
</dbReference>
<sequence>MIKNVPRSMYTWKGLSFLASPVGEPKRLHPDTVLCNSFEEAKIFVEADLTKNLPKQFRFKSGTGVDAMVEYKFPWLPPRCSSCSKWEHLQDVCLARNLSNQHLKEVEKETGDTIATTQPNNQQEGNSADSPLVTSLLTKEKNISEQGSVSQPNKGKDILDTIEEKSQDEDNWHSVSPAKVGRQRGPRNQEIQDHVSPSRFNVLAVDEDTIETEAREEGEIIVQQQTNENSGDLVGTQGTRLSIPRVSKAKHKVIKGSANQNARGNPSASGKEEEFFCSFIYASNFVEERKFLWEDIRYHHDSPLFRNKPWMLCGDFNEILEGGEHSNYDNSPFIPLGMRDFQETVRHCSLTDLGYHGPCFTWCNKREEGLVCKKLDRFLVNDSWCLAYPHSYSVFEAGGCSDHARGRIMLEAAAVGGRKPFKFVNVLTKMPQFLPIVEKHWNDFAPLFISTSAMYRFSKKLKSLKSSLRALGKEKLGDLPKRTREAHELLCQKQTNTLANPSQQVIAEELKAYTDWQYLAELEEGYMKQKSKLHWLNVGDRNNSYFHKAAQLRKMQNSIREIRGPNHELLQTSDEIKGEAERFFNEFLNRSPTDFQGMSVDDLRGLMSFRCSESDQVMLTKEVSAEEIQKVLFAMPSNKSPGPDGYTSEFYKATWSIIGKDFVAAIQSFFVKGFLPKGLNTTILALIPKKDEATEMKDYRPISCCNVLYKVISKIIANRLKMLLPRFILQNQSAFVKERLLMENVLLATEIVKDYHKESVSPRCSMKIDISKAFDSVQWQFLLNTLEALNFPEQFRHWIKLCISTATFSVQVNGELAGFFGSSRGLRQGCALSPYLFVICMNVLSHMIDAAAIRRSVGYHPKCKNISLTHLCFADDLMVFVDGQKRSIEGIINIFHEFAGKSGLQISLEKSTIYLAGVSDPDKAQILSSFPFATGELPVRYLGLPLLTKRMTTADYSPLIEMVRSKISSWTARSLSYAGRLALINSVVVSMSNFWMSAYRLPAGCIKEIEKLCSAFLWSGPDLNPKKAKIAWSSVSQPKQEGGLGIKSLQETNKVSCLKLIWRLVSRQSSLWVAWIWTYLIRKGSFWSANEKSSLGSWMWKKLLKYREVAKNMHKIDVQSGSTTSFWYDHWSHLGRLFDATNNRRVIDMGIPLEATLETVLKTHRSRRHRAEIFNKIEAEIQTLRQRESGSGKDVSLWRSSGDKFRRQFTTKQTWNNVRMHHPQKNWYKGIWFSHSTPKYSFLSWLAIQNRLSTGDRIKTWNSGQQVACVLCDHAEESRNHLFFSCQYASEIWDNLTRQLLSTAYSTDWNNVIALLCNSTLAKDLLFLFRYVFQATLYHLWRERNARRHGEISSPTARLIKLIDKNVRNRISSIRDTGDHKYDDCLMLWFSTRSPP</sequence>
<name>A0A8T1ZLG2_9BRAS</name>